<dbReference type="Proteomes" id="UP000199515">
    <property type="component" value="Unassembled WGS sequence"/>
</dbReference>
<evidence type="ECO:0000313" key="3">
    <source>
        <dbReference type="Proteomes" id="UP000199515"/>
    </source>
</evidence>
<dbReference type="InterPro" id="IPR017517">
    <property type="entry name" value="Maleyloyr_isom"/>
</dbReference>
<proteinExistence type="predicted"/>
<keyword evidence="3" id="KW-1185">Reference proteome</keyword>
<organism evidence="2 3">
    <name type="scientific">Amycolatopsis xylanica</name>
    <dbReference type="NCBI Taxonomy" id="589385"/>
    <lineage>
        <taxon>Bacteria</taxon>
        <taxon>Bacillati</taxon>
        <taxon>Actinomycetota</taxon>
        <taxon>Actinomycetes</taxon>
        <taxon>Pseudonocardiales</taxon>
        <taxon>Pseudonocardiaceae</taxon>
        <taxon>Amycolatopsis</taxon>
    </lineage>
</organism>
<evidence type="ECO:0000313" key="2">
    <source>
        <dbReference type="EMBL" id="SDX97792.1"/>
    </source>
</evidence>
<dbReference type="InterPro" id="IPR024344">
    <property type="entry name" value="MDMPI_metal-binding"/>
</dbReference>
<dbReference type="AlphaFoldDB" id="A0A1H3G387"/>
<name>A0A1H3G387_9PSEU</name>
<dbReference type="STRING" id="589385.SAMN05421504_104111"/>
<dbReference type="OrthoDB" id="5178565at2"/>
<dbReference type="GO" id="GO:0046872">
    <property type="term" value="F:metal ion binding"/>
    <property type="evidence" value="ECO:0007669"/>
    <property type="project" value="InterPro"/>
</dbReference>
<dbReference type="InterPro" id="IPR034660">
    <property type="entry name" value="DinB/YfiT-like"/>
</dbReference>
<reference evidence="2 3" key="1">
    <citation type="submission" date="2016-10" db="EMBL/GenBank/DDBJ databases">
        <authorList>
            <person name="de Groot N.N."/>
        </authorList>
    </citation>
    <scope>NUCLEOTIDE SEQUENCE [LARGE SCALE GENOMIC DNA]</scope>
    <source>
        <strain evidence="2 3">CPCC 202699</strain>
    </source>
</reference>
<dbReference type="RefSeq" id="WP_091290686.1">
    <property type="nucleotide sequence ID" value="NZ_FNON01000004.1"/>
</dbReference>
<gene>
    <name evidence="2" type="ORF">SAMN05421504_104111</name>
</gene>
<feature type="domain" description="Mycothiol-dependent maleylpyruvate isomerase metal-binding" evidence="1">
    <location>
        <begin position="10"/>
        <end position="99"/>
    </location>
</feature>
<dbReference type="Gene3D" id="1.20.120.450">
    <property type="entry name" value="dinb family like domain"/>
    <property type="match status" value="1"/>
</dbReference>
<dbReference type="EMBL" id="FNON01000004">
    <property type="protein sequence ID" value="SDX97792.1"/>
    <property type="molecule type" value="Genomic_DNA"/>
</dbReference>
<evidence type="ECO:0000259" key="1">
    <source>
        <dbReference type="Pfam" id="PF11716"/>
    </source>
</evidence>
<sequence>MTEYWGDIDSERASLADQLDDLTEAEWKTPSLCAGWTAREVVAHLTYPTRETWGEMIRGLIKARGDFDRMTHESALKEAAPLSNAELVAGLRAIVGSRKLAPLTKPSEPLFEILLHAQDIMRPLGRTRTMPPPAALKAAERIWSMGFPFNAKKNLKGFRLNAVDVSWSEGDGELIEGPIEDLLLLISGRTGIALPRLSGDGAAALKTKEQS</sequence>
<protein>
    <submittedName>
        <fullName evidence="2">TIGR03083 family protein</fullName>
    </submittedName>
</protein>
<accession>A0A1H3G387</accession>
<dbReference type="Pfam" id="PF11716">
    <property type="entry name" value="MDMPI_N"/>
    <property type="match status" value="1"/>
</dbReference>
<dbReference type="SUPFAM" id="SSF109854">
    <property type="entry name" value="DinB/YfiT-like putative metalloenzymes"/>
    <property type="match status" value="1"/>
</dbReference>
<dbReference type="NCBIfam" id="TIGR03083">
    <property type="entry name" value="maleylpyruvate isomerase family mycothiol-dependent enzyme"/>
    <property type="match status" value="1"/>
</dbReference>